<dbReference type="GO" id="GO:0032259">
    <property type="term" value="P:methylation"/>
    <property type="evidence" value="ECO:0007669"/>
    <property type="project" value="UniProtKB-KW"/>
</dbReference>
<dbReference type="InterPro" id="IPR018063">
    <property type="entry name" value="SAM_MeTrfase_RsmI_CS"/>
</dbReference>
<dbReference type="InParanoid" id="A0A2V0P4N7"/>
<dbReference type="PROSITE" id="PS01296">
    <property type="entry name" value="RSMI"/>
    <property type="match status" value="1"/>
</dbReference>
<evidence type="ECO:0000259" key="7">
    <source>
        <dbReference type="Pfam" id="PF00590"/>
    </source>
</evidence>
<reference evidence="8 9" key="1">
    <citation type="journal article" date="2018" name="Sci. Rep.">
        <title>Raphidocelis subcapitata (=Pseudokirchneriella subcapitata) provides an insight into genome evolution and environmental adaptations in the Sphaeropleales.</title>
        <authorList>
            <person name="Suzuki S."/>
            <person name="Yamaguchi H."/>
            <person name="Nakajima N."/>
            <person name="Kawachi M."/>
        </authorList>
    </citation>
    <scope>NUCLEOTIDE SEQUENCE [LARGE SCALE GENOMIC DNA]</scope>
    <source>
        <strain evidence="8 9">NIES-35</strain>
    </source>
</reference>
<evidence type="ECO:0000256" key="3">
    <source>
        <dbReference type="ARBA" id="ARBA00022603"/>
    </source>
</evidence>
<dbReference type="Pfam" id="PF00590">
    <property type="entry name" value="TP_methylase"/>
    <property type="match status" value="1"/>
</dbReference>
<dbReference type="Proteomes" id="UP000247498">
    <property type="component" value="Unassembled WGS sequence"/>
</dbReference>
<dbReference type="PANTHER" id="PTHR46111:SF1">
    <property type="entry name" value="RIBOSOMAL RNA SMALL SUBUNIT METHYLTRANSFERASE I"/>
    <property type="match status" value="1"/>
</dbReference>
<sequence length="425" mass="42577">MRAAAGARASALLLRAPPLLVPQRCRGAWHQPCGRRALAAAAAAAAGGGEEGPDAPSTAARGSEQRLQPGLYLVGTPIGNLEDISVRALRVLRGVDTVLAEDTRHSRRLLDHFGIRTPLLSCHEHNEQQRARAVVQRLQSGESMALISDAGMPAISDPGAALVAAAAAAGVPVWPVPGPCAALCGLVGSGLPTGQFLFCGFLPPKQAARRAELRRLAGQRATLLFYVPPHALLAVLSDAAEELGGARRCCVARELTKLHEEFSRTTLAEALADYGSRPEGVKGEIVLAVEGASEAAAAVAEAGAQAALGAAAGQRRATAAAAGGGDSSCGSDSSGGGGVGSGDGGGVLDAAATAAAADAGAAAAAASSAAAGDVTALRQRIAALLREGASVSDASRQLAQQLAMGRSQVYKLALTVKQEEASGGE</sequence>
<evidence type="ECO:0000256" key="6">
    <source>
        <dbReference type="SAM" id="MobiDB-lite"/>
    </source>
</evidence>
<dbReference type="STRING" id="307507.A0A2V0P4N7"/>
<keyword evidence="2" id="KW-0698">rRNA processing</keyword>
<feature type="compositionally biased region" description="Gly residues" evidence="6">
    <location>
        <begin position="322"/>
        <end position="340"/>
    </location>
</feature>
<keyword evidence="5" id="KW-0949">S-adenosyl-L-methionine</keyword>
<dbReference type="FunCoup" id="A0A2V0P4N7">
    <property type="interactions" value="92"/>
</dbReference>
<dbReference type="HAMAP" id="MF_01877">
    <property type="entry name" value="16SrRNA_methyltr_I"/>
    <property type="match status" value="1"/>
</dbReference>
<dbReference type="PANTHER" id="PTHR46111">
    <property type="entry name" value="RIBOSOMAL RNA SMALL SUBUNIT METHYLTRANSFERASE I"/>
    <property type="match status" value="1"/>
</dbReference>
<comment type="caution">
    <text evidence="8">The sequence shown here is derived from an EMBL/GenBank/DDBJ whole genome shotgun (WGS) entry which is preliminary data.</text>
</comment>
<feature type="domain" description="Tetrapyrrole methylase" evidence="7">
    <location>
        <begin position="71"/>
        <end position="270"/>
    </location>
</feature>
<evidence type="ECO:0000313" key="9">
    <source>
        <dbReference type="Proteomes" id="UP000247498"/>
    </source>
</evidence>
<dbReference type="Gene3D" id="3.30.950.10">
    <property type="entry name" value="Methyltransferase, Cobalt-precorrin-4 Transmethylase, Domain 2"/>
    <property type="match status" value="1"/>
</dbReference>
<feature type="region of interest" description="Disordered" evidence="6">
    <location>
        <begin position="321"/>
        <end position="340"/>
    </location>
</feature>
<dbReference type="InterPro" id="IPR035996">
    <property type="entry name" value="4pyrrol_Methylase_sf"/>
</dbReference>
<dbReference type="InterPro" id="IPR014776">
    <property type="entry name" value="4pyrrole_Mease_sub2"/>
</dbReference>
<evidence type="ECO:0000313" key="8">
    <source>
        <dbReference type="EMBL" id="GBF94816.1"/>
    </source>
</evidence>
<protein>
    <recommendedName>
        <fullName evidence="7">Tetrapyrrole methylase domain-containing protein</fullName>
    </recommendedName>
</protein>
<name>A0A2V0P4N7_9CHLO</name>
<evidence type="ECO:0000256" key="1">
    <source>
        <dbReference type="ARBA" id="ARBA00022490"/>
    </source>
</evidence>
<gene>
    <name evidence="8" type="ORF">Rsub_07988</name>
</gene>
<keyword evidence="3" id="KW-0489">Methyltransferase</keyword>
<dbReference type="CDD" id="cd11648">
    <property type="entry name" value="RsmI"/>
    <property type="match status" value="1"/>
</dbReference>
<dbReference type="SUPFAM" id="SSF53790">
    <property type="entry name" value="Tetrapyrrole methylase"/>
    <property type="match status" value="1"/>
</dbReference>
<dbReference type="InterPro" id="IPR000878">
    <property type="entry name" value="4pyrrol_Mease"/>
</dbReference>
<proteinExistence type="inferred from homology"/>
<dbReference type="GO" id="GO:0006364">
    <property type="term" value="P:rRNA processing"/>
    <property type="evidence" value="ECO:0007669"/>
    <property type="project" value="UniProtKB-KW"/>
</dbReference>
<keyword evidence="9" id="KW-1185">Reference proteome</keyword>
<dbReference type="InterPro" id="IPR008189">
    <property type="entry name" value="rRNA_ssu_MeTfrase_I"/>
</dbReference>
<dbReference type="InterPro" id="IPR014777">
    <property type="entry name" value="4pyrrole_Mease_sub1"/>
</dbReference>
<dbReference type="AlphaFoldDB" id="A0A2V0P4N7"/>
<dbReference type="FunFam" id="3.40.1010.10:FF:000007">
    <property type="entry name" value="Ribosomal RNA small subunit methyltransferase I"/>
    <property type="match status" value="1"/>
</dbReference>
<evidence type="ECO:0000256" key="4">
    <source>
        <dbReference type="ARBA" id="ARBA00022679"/>
    </source>
</evidence>
<evidence type="ECO:0000256" key="2">
    <source>
        <dbReference type="ARBA" id="ARBA00022552"/>
    </source>
</evidence>
<dbReference type="Gene3D" id="3.40.1010.10">
    <property type="entry name" value="Cobalt-precorrin-4 Transmethylase, Domain 1"/>
    <property type="match status" value="1"/>
</dbReference>
<dbReference type="OrthoDB" id="289942at2759"/>
<dbReference type="EMBL" id="BDRX01000056">
    <property type="protein sequence ID" value="GBF94816.1"/>
    <property type="molecule type" value="Genomic_DNA"/>
</dbReference>
<dbReference type="NCBIfam" id="TIGR00096">
    <property type="entry name" value="16S rRNA (cytidine(1402)-2'-O)-methyltransferase"/>
    <property type="match status" value="1"/>
</dbReference>
<dbReference type="GO" id="GO:0008168">
    <property type="term" value="F:methyltransferase activity"/>
    <property type="evidence" value="ECO:0007669"/>
    <property type="project" value="UniProtKB-KW"/>
</dbReference>
<organism evidence="8 9">
    <name type="scientific">Raphidocelis subcapitata</name>
    <dbReference type="NCBI Taxonomy" id="307507"/>
    <lineage>
        <taxon>Eukaryota</taxon>
        <taxon>Viridiplantae</taxon>
        <taxon>Chlorophyta</taxon>
        <taxon>core chlorophytes</taxon>
        <taxon>Chlorophyceae</taxon>
        <taxon>CS clade</taxon>
        <taxon>Sphaeropleales</taxon>
        <taxon>Selenastraceae</taxon>
        <taxon>Raphidocelis</taxon>
    </lineage>
</organism>
<keyword evidence="1" id="KW-0963">Cytoplasm</keyword>
<evidence type="ECO:0000256" key="5">
    <source>
        <dbReference type="ARBA" id="ARBA00022691"/>
    </source>
</evidence>
<keyword evidence="4" id="KW-0808">Transferase</keyword>
<feature type="region of interest" description="Disordered" evidence="6">
    <location>
        <begin position="44"/>
        <end position="63"/>
    </location>
</feature>
<accession>A0A2V0P4N7</accession>